<dbReference type="PROSITE" id="PS51294">
    <property type="entry name" value="HTH_MYB"/>
    <property type="match status" value="1"/>
</dbReference>
<evidence type="ECO:0000259" key="3">
    <source>
        <dbReference type="PROSITE" id="PS50090"/>
    </source>
</evidence>
<keyword evidence="6" id="KW-1185">Reference proteome</keyword>
<name>A0A0E0EYD4_9ORYZ</name>
<evidence type="ECO:0000313" key="6">
    <source>
        <dbReference type="Proteomes" id="UP000008021"/>
    </source>
</evidence>
<evidence type="ECO:0000256" key="1">
    <source>
        <dbReference type="ARBA" id="ARBA00023125"/>
    </source>
</evidence>
<dbReference type="Gramene" id="OMERI10G08570.1">
    <property type="protein sequence ID" value="OMERI10G08570.1"/>
    <property type="gene ID" value="OMERI10G08570"/>
</dbReference>
<dbReference type="InterPro" id="IPR009057">
    <property type="entry name" value="Homeodomain-like_sf"/>
</dbReference>
<reference evidence="5" key="1">
    <citation type="submission" date="2015-04" db="UniProtKB">
        <authorList>
            <consortium name="EnsemblPlants"/>
        </authorList>
    </citation>
    <scope>IDENTIFICATION</scope>
</reference>
<dbReference type="Pfam" id="PF00249">
    <property type="entry name" value="Myb_DNA-binding"/>
    <property type="match status" value="1"/>
</dbReference>
<dbReference type="PROSITE" id="PS50090">
    <property type="entry name" value="MYB_LIKE"/>
    <property type="match status" value="1"/>
</dbReference>
<dbReference type="CDD" id="cd11660">
    <property type="entry name" value="SANT_TRF"/>
    <property type="match status" value="1"/>
</dbReference>
<dbReference type="EnsemblPlants" id="OMERI10G08570.1">
    <property type="protein sequence ID" value="OMERI10G08570.1"/>
    <property type="gene ID" value="OMERI10G08570"/>
</dbReference>
<sequence>MPFARVNTLSLSSSSPQVSLRRASLSPPPRLPLRSSGLLANRSGGARVVKDRSRELCISWAMEKAAAAACGWRKGLEEGEPEWEAMELEAAAPAIFPADGGGGGGRRSPAAWRIYFNQHMRMTSTICYKGPKMKQAWTNDFIPKDGCKRGPRGARKRQTFPSRGARARRAFPLQQLCFGTTRDKRCRLRKNNDHWTIKEVTNLVQGVSKHGVGRWTELKRDFFSTSIRTSVHLKDKWRNLLKACGIDFTSTAKGNAQKTMLWPLDKRLIEQITQLAYKHPYPRQKY</sequence>
<evidence type="ECO:0000313" key="5">
    <source>
        <dbReference type="EnsemblPlants" id="OMERI10G08570.1"/>
    </source>
</evidence>
<dbReference type="HOGENOM" id="CLU_088748_0_0_1"/>
<dbReference type="PANTHER" id="PTHR47122:SF14">
    <property type="entry name" value="MYB-LIKE DNA-BINDING DOMAIN CONTAINING PROTEIN, EXPRESSED"/>
    <property type="match status" value="1"/>
</dbReference>
<dbReference type="AlphaFoldDB" id="A0A0E0EYD4"/>
<keyword evidence="1" id="KW-0238">DNA-binding</keyword>
<feature type="domain" description="HTH myb-type" evidence="4">
    <location>
        <begin position="195"/>
        <end position="245"/>
    </location>
</feature>
<evidence type="ECO:0000259" key="4">
    <source>
        <dbReference type="PROSITE" id="PS51294"/>
    </source>
</evidence>
<feature type="domain" description="Myb-like" evidence="3">
    <location>
        <begin position="187"/>
        <end position="241"/>
    </location>
</feature>
<dbReference type="Gene3D" id="1.10.246.220">
    <property type="match status" value="1"/>
</dbReference>
<dbReference type="SMART" id="SM00717">
    <property type="entry name" value="SANT"/>
    <property type="match status" value="1"/>
</dbReference>
<reference evidence="5" key="2">
    <citation type="submission" date="2018-05" db="EMBL/GenBank/DDBJ databases">
        <title>OmerRS3 (Oryza meridionalis Reference Sequence Version 3).</title>
        <authorList>
            <person name="Zhang J."/>
            <person name="Kudrna D."/>
            <person name="Lee S."/>
            <person name="Talag J."/>
            <person name="Welchert J."/>
            <person name="Wing R.A."/>
        </authorList>
    </citation>
    <scope>NUCLEOTIDE SEQUENCE [LARGE SCALE GENOMIC DNA]</scope>
    <source>
        <strain evidence="5">cv. OR44</strain>
    </source>
</reference>
<organism evidence="5">
    <name type="scientific">Oryza meridionalis</name>
    <dbReference type="NCBI Taxonomy" id="40149"/>
    <lineage>
        <taxon>Eukaryota</taxon>
        <taxon>Viridiplantae</taxon>
        <taxon>Streptophyta</taxon>
        <taxon>Embryophyta</taxon>
        <taxon>Tracheophyta</taxon>
        <taxon>Spermatophyta</taxon>
        <taxon>Magnoliopsida</taxon>
        <taxon>Liliopsida</taxon>
        <taxon>Poales</taxon>
        <taxon>Poaceae</taxon>
        <taxon>BOP clade</taxon>
        <taxon>Oryzoideae</taxon>
        <taxon>Oryzeae</taxon>
        <taxon>Oryzinae</taxon>
        <taxon>Oryza</taxon>
    </lineage>
</organism>
<dbReference type="SUPFAM" id="SSF46689">
    <property type="entry name" value="Homeodomain-like"/>
    <property type="match status" value="1"/>
</dbReference>
<dbReference type="STRING" id="40149.A0A0E0EYD4"/>
<dbReference type="Proteomes" id="UP000008021">
    <property type="component" value="Chromosome 10"/>
</dbReference>
<dbReference type="PANTHER" id="PTHR47122">
    <property type="entry name" value="MYB-LIKE DNA-BINDING DOMAIN CONTAINING PROTEIN, EXPRESSED"/>
    <property type="match status" value="1"/>
</dbReference>
<dbReference type="GO" id="GO:0003677">
    <property type="term" value="F:DNA binding"/>
    <property type="evidence" value="ECO:0007669"/>
    <property type="project" value="UniProtKB-KW"/>
</dbReference>
<proteinExistence type="predicted"/>
<accession>A0A0E0EYD4</accession>
<dbReference type="InterPro" id="IPR001005">
    <property type="entry name" value="SANT/Myb"/>
</dbReference>
<protein>
    <submittedName>
        <fullName evidence="5">Uncharacterized protein</fullName>
    </submittedName>
</protein>
<evidence type="ECO:0000256" key="2">
    <source>
        <dbReference type="SAM" id="MobiDB-lite"/>
    </source>
</evidence>
<dbReference type="InterPro" id="IPR017930">
    <property type="entry name" value="Myb_dom"/>
</dbReference>
<feature type="region of interest" description="Disordered" evidence="2">
    <location>
        <begin position="17"/>
        <end position="37"/>
    </location>
</feature>